<evidence type="ECO:0000256" key="1">
    <source>
        <dbReference type="SAM" id="Phobius"/>
    </source>
</evidence>
<evidence type="ECO:0000313" key="2">
    <source>
        <dbReference type="EMBL" id="OTW53524.1"/>
    </source>
</evidence>
<comment type="caution">
    <text evidence="2">The sequence shown here is derived from an EMBL/GenBank/DDBJ whole genome shotgun (WGS) entry which is preliminary data.</text>
</comment>
<name>A0A242WFK6_BACTU</name>
<keyword evidence="1" id="KW-1133">Transmembrane helix</keyword>
<accession>A0A242WFK6</accession>
<keyword evidence="1" id="KW-0472">Membrane</keyword>
<protein>
    <submittedName>
        <fullName evidence="2">Uncharacterized protein</fullName>
    </submittedName>
</protein>
<reference evidence="2 3" key="1">
    <citation type="submission" date="2016-10" db="EMBL/GenBank/DDBJ databases">
        <title>Comparative genomics of Bacillus thuringiensis reveals a path to pathogens against multiple invertebrate hosts.</title>
        <authorList>
            <person name="Zheng J."/>
            <person name="Gao Q."/>
            <person name="Liu H."/>
            <person name="Peng D."/>
            <person name="Ruan L."/>
            <person name="Sun M."/>
        </authorList>
    </citation>
    <scope>NUCLEOTIDE SEQUENCE [LARGE SCALE GENOMIC DNA]</scope>
    <source>
        <strain evidence="2">BGSC 4AC1</strain>
    </source>
</reference>
<organism evidence="2 3">
    <name type="scientific">Bacillus thuringiensis serovar mexicanensis</name>
    <dbReference type="NCBI Taxonomy" id="180868"/>
    <lineage>
        <taxon>Bacteria</taxon>
        <taxon>Bacillati</taxon>
        <taxon>Bacillota</taxon>
        <taxon>Bacilli</taxon>
        <taxon>Bacillales</taxon>
        <taxon>Bacillaceae</taxon>
        <taxon>Bacillus</taxon>
        <taxon>Bacillus cereus group</taxon>
    </lineage>
</organism>
<sequence>MIEINDEACKELYYIKFIMNGGGYNMFWLGCFLGYIVGSVITCALLYFGYRSHENKKADIQQREERKINKKGV</sequence>
<feature type="transmembrane region" description="Helical" evidence="1">
    <location>
        <begin position="26"/>
        <end position="48"/>
    </location>
</feature>
<dbReference type="AlphaFoldDB" id="A0A242WFK6"/>
<gene>
    <name evidence="2" type="ORF">BK699_04925</name>
</gene>
<proteinExistence type="predicted"/>
<dbReference type="EMBL" id="NFCF01000044">
    <property type="protein sequence ID" value="OTW53524.1"/>
    <property type="molecule type" value="Genomic_DNA"/>
</dbReference>
<dbReference type="Proteomes" id="UP000195152">
    <property type="component" value="Unassembled WGS sequence"/>
</dbReference>
<keyword evidence="1" id="KW-0812">Transmembrane</keyword>
<evidence type="ECO:0000313" key="3">
    <source>
        <dbReference type="Proteomes" id="UP000195152"/>
    </source>
</evidence>